<sequence>MAPKLRIIQTDGEQLVVKSPTQEFIAEAQQALSSQQGVLTFEKSGWTYHLAARHLLRLELSLGQEDQEDEADS</sequence>
<keyword evidence="2" id="KW-1185">Reference proteome</keyword>
<name>A0ABV6AZK1_9DEIO</name>
<organism evidence="1 2">
    <name type="scientific">Deinococcus oregonensis</name>
    <dbReference type="NCBI Taxonomy" id="1805970"/>
    <lineage>
        <taxon>Bacteria</taxon>
        <taxon>Thermotogati</taxon>
        <taxon>Deinococcota</taxon>
        <taxon>Deinococci</taxon>
        <taxon>Deinococcales</taxon>
        <taxon>Deinococcaceae</taxon>
        <taxon>Deinococcus</taxon>
    </lineage>
</organism>
<comment type="caution">
    <text evidence="1">The sequence shown here is derived from an EMBL/GenBank/DDBJ whole genome shotgun (WGS) entry which is preliminary data.</text>
</comment>
<dbReference type="RefSeq" id="WP_380006865.1">
    <property type="nucleotide sequence ID" value="NZ_JBHLYR010000021.1"/>
</dbReference>
<gene>
    <name evidence="1" type="ORF">ACFFLM_06335</name>
</gene>
<evidence type="ECO:0000313" key="2">
    <source>
        <dbReference type="Proteomes" id="UP001589733"/>
    </source>
</evidence>
<reference evidence="1 2" key="1">
    <citation type="submission" date="2024-09" db="EMBL/GenBank/DDBJ databases">
        <authorList>
            <person name="Sun Q."/>
            <person name="Mori K."/>
        </authorList>
    </citation>
    <scope>NUCLEOTIDE SEQUENCE [LARGE SCALE GENOMIC DNA]</scope>
    <source>
        <strain evidence="1 2">JCM 13503</strain>
    </source>
</reference>
<evidence type="ECO:0000313" key="1">
    <source>
        <dbReference type="EMBL" id="MFB9991583.1"/>
    </source>
</evidence>
<dbReference type="Proteomes" id="UP001589733">
    <property type="component" value="Unassembled WGS sequence"/>
</dbReference>
<proteinExistence type="predicted"/>
<dbReference type="EMBL" id="JBHLYR010000021">
    <property type="protein sequence ID" value="MFB9991583.1"/>
    <property type="molecule type" value="Genomic_DNA"/>
</dbReference>
<protein>
    <submittedName>
        <fullName evidence="1">Uncharacterized protein</fullName>
    </submittedName>
</protein>
<accession>A0ABV6AZK1</accession>